<proteinExistence type="predicted"/>
<accession>A0A078S5R9</accession>
<dbReference type="AlphaFoldDB" id="A0A078S5R9"/>
<dbReference type="PATRIC" id="fig|1339349.3.peg.1655"/>
<name>A0A078S5R9_BACUN</name>
<reference evidence="1 2" key="1">
    <citation type="submission" date="2014-04" db="EMBL/GenBank/DDBJ databases">
        <authorList>
            <person name="Sears C."/>
            <person name="Carroll K."/>
            <person name="Sack B.R."/>
            <person name="Qadri F."/>
            <person name="Myers L.L."/>
            <person name="Chung G.-T."/>
            <person name="Escheverria P."/>
            <person name="Fraser C.M."/>
            <person name="Sadzewicz L."/>
            <person name="Shefchek K.A."/>
            <person name="Tallon L."/>
            <person name="Das S.P."/>
            <person name="Daugherty S."/>
            <person name="Mongodin E.F."/>
        </authorList>
    </citation>
    <scope>NUCLEOTIDE SEQUENCE [LARGE SCALE GENOMIC DNA]</scope>
    <source>
        <strain evidence="1 2">3978 T3 ii</strain>
    </source>
</reference>
<dbReference type="EMBL" id="JNHN01000168">
    <property type="protein sequence ID" value="KDS51564.1"/>
    <property type="molecule type" value="Genomic_DNA"/>
</dbReference>
<sequence>METSKLTAEGIIGEAVRIGAKMSGGEFPIEVFPIRIQRIISSLHDCQGYPVDYVAAAILAAIAVGIGNSHLVQVKRNWLESPILYMALIGRPGANKSHPLSFAFQPFIEHDYCQNQEYQKLYAEYERTMSMSKKERMEAGLDEFPQAPVRRRFLVSDITPEGLSLIHAQNPRGLCLWSDELSAWFKNFNRYNNGSEEQFWLSVFNAKPTISDRKSTQSSIFIKRPYISVIGTIQKKILGELVKGERSSNGFIDRILFVMPESVLKSRWNDRETSEELEIQWQQIIDKLIAQDCSHDENNELQPQCLPFDEDAKQRLYGWQHENARQCDMETNDALVGIYCKLEIYIIRFCLIIQLARWTCGECDKRTIDLESVNRAILLTEYFRTTAVKMQTAVSQEQLSELHRNIYLNLPQRFTTAEGIGIAESYGMKEHAFKMFLKRHIGTLFRKENHGEYSK</sequence>
<comment type="caution">
    <text evidence="1">The sequence shown here is derived from an EMBL/GenBank/DDBJ whole genome shotgun (WGS) entry which is preliminary data.</text>
</comment>
<protein>
    <recommendedName>
        <fullName evidence="3">DUF3987 domain-containing protein</fullName>
    </recommendedName>
</protein>
<evidence type="ECO:0000313" key="2">
    <source>
        <dbReference type="Proteomes" id="UP000028013"/>
    </source>
</evidence>
<evidence type="ECO:0008006" key="3">
    <source>
        <dbReference type="Google" id="ProtNLM"/>
    </source>
</evidence>
<dbReference type="Proteomes" id="UP000028013">
    <property type="component" value="Unassembled WGS sequence"/>
</dbReference>
<dbReference type="InterPro" id="IPR025048">
    <property type="entry name" value="DUF3987"/>
</dbReference>
<dbReference type="RefSeq" id="WP_035449436.1">
    <property type="nucleotide sequence ID" value="NZ_JNHN01000168.1"/>
</dbReference>
<gene>
    <name evidence="1" type="ORF">M094_0399</name>
</gene>
<evidence type="ECO:0000313" key="1">
    <source>
        <dbReference type="EMBL" id="KDS51564.1"/>
    </source>
</evidence>
<dbReference type="Pfam" id="PF13148">
    <property type="entry name" value="DUF3987"/>
    <property type="match status" value="1"/>
</dbReference>
<organism evidence="1 2">
    <name type="scientific">Bacteroides uniformis str. 3978 T3 ii</name>
    <dbReference type="NCBI Taxonomy" id="1339349"/>
    <lineage>
        <taxon>Bacteria</taxon>
        <taxon>Pseudomonadati</taxon>
        <taxon>Bacteroidota</taxon>
        <taxon>Bacteroidia</taxon>
        <taxon>Bacteroidales</taxon>
        <taxon>Bacteroidaceae</taxon>
        <taxon>Bacteroides</taxon>
    </lineage>
</organism>